<sequence length="83" mass="9358">MYADQRAVERKAEASGSSRLWDRLTQQSGLYCNTGLNQDQVEFLSQRRHVYLLPSGCLNVSAINGRNLDYIAESIHRALTTSL</sequence>
<dbReference type="GO" id="GO:0006532">
    <property type="term" value="P:aspartate biosynthetic process"/>
    <property type="evidence" value="ECO:0007669"/>
    <property type="project" value="TreeGrafter"/>
</dbReference>
<comment type="subunit">
    <text evidence="2">Homodimer.</text>
</comment>
<comment type="cofactor">
    <cofactor evidence="1">
        <name>pyridoxal 5'-phosphate</name>
        <dbReference type="ChEBI" id="CHEBI:597326"/>
    </cofactor>
</comment>
<evidence type="ECO:0000313" key="6">
    <source>
        <dbReference type="EMBL" id="KAF3850759.1"/>
    </source>
</evidence>
<accession>A0A7J5YPU4</accession>
<dbReference type="InterPro" id="IPR015422">
    <property type="entry name" value="PyrdxlP-dep_Trfase_small"/>
</dbReference>
<dbReference type="SUPFAM" id="SSF53383">
    <property type="entry name" value="PLP-dependent transferases"/>
    <property type="match status" value="1"/>
</dbReference>
<gene>
    <name evidence="6" type="ORF">F7725_012531</name>
</gene>
<protein>
    <recommendedName>
        <fullName evidence="8">Aspartate transaminase</fullName>
    </recommendedName>
</protein>
<evidence type="ECO:0000256" key="1">
    <source>
        <dbReference type="ARBA" id="ARBA00001933"/>
    </source>
</evidence>
<dbReference type="InterPro" id="IPR015424">
    <property type="entry name" value="PyrdxlP-dep_Trfase"/>
</dbReference>
<evidence type="ECO:0000256" key="2">
    <source>
        <dbReference type="ARBA" id="ARBA00011738"/>
    </source>
</evidence>
<dbReference type="GO" id="GO:0005829">
    <property type="term" value="C:cytosol"/>
    <property type="evidence" value="ECO:0007669"/>
    <property type="project" value="TreeGrafter"/>
</dbReference>
<dbReference type="Proteomes" id="UP000518266">
    <property type="component" value="Unassembled WGS sequence"/>
</dbReference>
<dbReference type="PANTHER" id="PTHR11879">
    <property type="entry name" value="ASPARTATE AMINOTRANSFERASE"/>
    <property type="match status" value="1"/>
</dbReference>
<dbReference type="PANTHER" id="PTHR11879:SF36">
    <property type="entry name" value="ASPARTATE AMINOTRANSFERASE, CYTOPLASMIC 2"/>
    <property type="match status" value="1"/>
</dbReference>
<reference evidence="6 7" key="1">
    <citation type="submission" date="2020-03" db="EMBL/GenBank/DDBJ databases">
        <title>Dissostichus mawsoni Genome sequencing and assembly.</title>
        <authorList>
            <person name="Park H."/>
        </authorList>
    </citation>
    <scope>NUCLEOTIDE SEQUENCE [LARGE SCALE GENOMIC DNA]</scope>
    <source>
        <strain evidence="6">DM0001</strain>
        <tissue evidence="6">Muscle</tissue>
    </source>
</reference>
<dbReference type="OrthoDB" id="6752799at2759"/>
<keyword evidence="4" id="KW-0808">Transferase</keyword>
<evidence type="ECO:0008006" key="8">
    <source>
        <dbReference type="Google" id="ProtNLM"/>
    </source>
</evidence>
<keyword evidence="5" id="KW-0663">Pyridoxal phosphate</keyword>
<dbReference type="InterPro" id="IPR000796">
    <property type="entry name" value="Asp_trans"/>
</dbReference>
<evidence type="ECO:0000256" key="4">
    <source>
        <dbReference type="ARBA" id="ARBA00022679"/>
    </source>
</evidence>
<evidence type="ECO:0000256" key="5">
    <source>
        <dbReference type="ARBA" id="ARBA00022898"/>
    </source>
</evidence>
<comment type="caution">
    <text evidence="6">The sequence shown here is derived from an EMBL/GenBank/DDBJ whole genome shotgun (WGS) entry which is preliminary data.</text>
</comment>
<keyword evidence="7" id="KW-1185">Reference proteome</keyword>
<keyword evidence="3" id="KW-0032">Aminotransferase</keyword>
<proteinExistence type="predicted"/>
<organism evidence="6 7">
    <name type="scientific">Dissostichus mawsoni</name>
    <name type="common">Antarctic cod</name>
    <dbReference type="NCBI Taxonomy" id="36200"/>
    <lineage>
        <taxon>Eukaryota</taxon>
        <taxon>Metazoa</taxon>
        <taxon>Chordata</taxon>
        <taxon>Craniata</taxon>
        <taxon>Vertebrata</taxon>
        <taxon>Euteleostomi</taxon>
        <taxon>Actinopterygii</taxon>
        <taxon>Neopterygii</taxon>
        <taxon>Teleostei</taxon>
        <taxon>Neoteleostei</taxon>
        <taxon>Acanthomorphata</taxon>
        <taxon>Eupercaria</taxon>
        <taxon>Perciformes</taxon>
        <taxon>Notothenioidei</taxon>
        <taxon>Nototheniidae</taxon>
        <taxon>Dissostichus</taxon>
    </lineage>
</organism>
<name>A0A7J5YPU4_DISMA</name>
<dbReference type="AlphaFoldDB" id="A0A7J5YPU4"/>
<dbReference type="Gene3D" id="3.90.1150.10">
    <property type="entry name" value="Aspartate Aminotransferase, domain 1"/>
    <property type="match status" value="1"/>
</dbReference>
<evidence type="ECO:0000256" key="3">
    <source>
        <dbReference type="ARBA" id="ARBA00022576"/>
    </source>
</evidence>
<dbReference type="EMBL" id="JAAKFY010000010">
    <property type="protein sequence ID" value="KAF3850759.1"/>
    <property type="molecule type" value="Genomic_DNA"/>
</dbReference>
<dbReference type="GO" id="GO:0004069">
    <property type="term" value="F:L-aspartate:2-oxoglutarate aminotransferase activity"/>
    <property type="evidence" value="ECO:0007669"/>
    <property type="project" value="TreeGrafter"/>
</dbReference>
<evidence type="ECO:0000313" key="7">
    <source>
        <dbReference type="Proteomes" id="UP000518266"/>
    </source>
</evidence>